<gene>
    <name evidence="1" type="ORF">SAMN04488058_1521</name>
</gene>
<dbReference type="InterPro" id="IPR002347">
    <property type="entry name" value="SDR_fam"/>
</dbReference>
<dbReference type="EMBL" id="FNZA01000052">
    <property type="protein sequence ID" value="SEJ95154.1"/>
    <property type="molecule type" value="Genomic_DNA"/>
</dbReference>
<dbReference type="Pfam" id="PF13561">
    <property type="entry name" value="adh_short_C2"/>
    <property type="match status" value="1"/>
</dbReference>
<feature type="non-terminal residue" evidence="1">
    <location>
        <position position="50"/>
    </location>
</feature>
<evidence type="ECO:0000313" key="2">
    <source>
        <dbReference type="Proteomes" id="UP000199223"/>
    </source>
</evidence>
<evidence type="ECO:0000313" key="1">
    <source>
        <dbReference type="EMBL" id="SEJ95154.1"/>
    </source>
</evidence>
<sequence>MLEDLPQLTAALARLLDFGALTRAMALDLAPYGVRVNGVTPGFINTSGLG</sequence>
<name>A0A1H7D163_9DEIO</name>
<protein>
    <submittedName>
        <fullName evidence="1">3-oxoacyl-[acyl-carrier protein] reductase</fullName>
    </submittedName>
</protein>
<dbReference type="Proteomes" id="UP000199223">
    <property type="component" value="Unassembled WGS sequence"/>
</dbReference>
<reference evidence="2" key="1">
    <citation type="submission" date="2016-10" db="EMBL/GenBank/DDBJ databases">
        <authorList>
            <person name="Varghese N."/>
            <person name="Submissions S."/>
        </authorList>
    </citation>
    <scope>NUCLEOTIDE SEQUENCE [LARGE SCALE GENOMIC DNA]</scope>
    <source>
        <strain evidence="2">CGMCC 1.10218</strain>
    </source>
</reference>
<proteinExistence type="predicted"/>
<dbReference type="Gene3D" id="3.40.50.720">
    <property type="entry name" value="NAD(P)-binding Rossmann-like Domain"/>
    <property type="match status" value="1"/>
</dbReference>
<keyword evidence="2" id="KW-1185">Reference proteome</keyword>
<organism evidence="1 2">
    <name type="scientific">Deinococcus reticulitermitis</name>
    <dbReference type="NCBI Taxonomy" id="856736"/>
    <lineage>
        <taxon>Bacteria</taxon>
        <taxon>Thermotogati</taxon>
        <taxon>Deinococcota</taxon>
        <taxon>Deinococci</taxon>
        <taxon>Deinococcales</taxon>
        <taxon>Deinococcaceae</taxon>
        <taxon>Deinococcus</taxon>
    </lineage>
</organism>
<dbReference type="SUPFAM" id="SSF51735">
    <property type="entry name" value="NAD(P)-binding Rossmann-fold domains"/>
    <property type="match status" value="1"/>
</dbReference>
<accession>A0A1H7D163</accession>
<dbReference type="InterPro" id="IPR036291">
    <property type="entry name" value="NAD(P)-bd_dom_sf"/>
</dbReference>
<dbReference type="AlphaFoldDB" id="A0A1H7D163"/>